<dbReference type="AlphaFoldDB" id="X1JHE2"/>
<dbReference type="EMBL" id="BARV01002612">
    <property type="protein sequence ID" value="GAH94111.1"/>
    <property type="molecule type" value="Genomic_DNA"/>
</dbReference>
<keyword evidence="1" id="KW-0092">Biotin</keyword>
<dbReference type="PANTHER" id="PTHR45266:SF3">
    <property type="entry name" value="OXALOACETATE DECARBOXYLASE ALPHA CHAIN"/>
    <property type="match status" value="1"/>
</dbReference>
<organism evidence="3">
    <name type="scientific">marine sediment metagenome</name>
    <dbReference type="NCBI Taxonomy" id="412755"/>
    <lineage>
        <taxon>unclassified sequences</taxon>
        <taxon>metagenomes</taxon>
        <taxon>ecological metagenomes</taxon>
    </lineage>
</organism>
<evidence type="ECO:0000259" key="2">
    <source>
        <dbReference type="PROSITE" id="PS50968"/>
    </source>
</evidence>
<dbReference type="PANTHER" id="PTHR45266">
    <property type="entry name" value="OXALOACETATE DECARBOXYLASE ALPHA CHAIN"/>
    <property type="match status" value="1"/>
</dbReference>
<sequence length="127" mass="14702">MKLKLNIKGKEYTVEIQETDRDTVKIRVQGEEFVFKQKKEEEKVLVAKSSLPKRDFKEKRIKAPIAGIISEVFVKERDVIKKGKKVILLSAMKMENEIISDFEGRVKKVSVKKDQKVKEGDILIVLE</sequence>
<dbReference type="Pfam" id="PF00364">
    <property type="entry name" value="Biotin_lipoyl"/>
    <property type="match status" value="1"/>
</dbReference>
<dbReference type="InterPro" id="IPR050709">
    <property type="entry name" value="Biotin_Carboxyl_Carrier/Decarb"/>
</dbReference>
<dbReference type="CDD" id="cd06850">
    <property type="entry name" value="biotinyl_domain"/>
    <property type="match status" value="1"/>
</dbReference>
<evidence type="ECO:0000313" key="3">
    <source>
        <dbReference type="EMBL" id="GAH94111.1"/>
    </source>
</evidence>
<evidence type="ECO:0000256" key="1">
    <source>
        <dbReference type="ARBA" id="ARBA00023267"/>
    </source>
</evidence>
<dbReference type="PROSITE" id="PS50968">
    <property type="entry name" value="BIOTINYL_LIPOYL"/>
    <property type="match status" value="1"/>
</dbReference>
<dbReference type="SUPFAM" id="SSF51230">
    <property type="entry name" value="Single hybrid motif"/>
    <property type="match status" value="1"/>
</dbReference>
<protein>
    <recommendedName>
        <fullName evidence="2">Lipoyl-binding domain-containing protein</fullName>
    </recommendedName>
</protein>
<proteinExistence type="predicted"/>
<feature type="domain" description="Lipoyl-binding" evidence="2">
    <location>
        <begin position="46"/>
        <end position="127"/>
    </location>
</feature>
<comment type="caution">
    <text evidence="3">The sequence shown here is derived from an EMBL/GenBank/DDBJ whole genome shotgun (WGS) entry which is preliminary data.</text>
</comment>
<dbReference type="InterPro" id="IPR011053">
    <property type="entry name" value="Single_hybrid_motif"/>
</dbReference>
<reference evidence="3" key="1">
    <citation type="journal article" date="2014" name="Front. Microbiol.">
        <title>High frequency of phylogenetically diverse reductive dehalogenase-homologous genes in deep subseafloor sedimentary metagenomes.</title>
        <authorList>
            <person name="Kawai M."/>
            <person name="Futagami T."/>
            <person name="Toyoda A."/>
            <person name="Takaki Y."/>
            <person name="Nishi S."/>
            <person name="Hori S."/>
            <person name="Arai W."/>
            <person name="Tsubouchi T."/>
            <person name="Morono Y."/>
            <person name="Uchiyama I."/>
            <person name="Ito T."/>
            <person name="Fujiyama A."/>
            <person name="Inagaki F."/>
            <person name="Takami H."/>
        </authorList>
    </citation>
    <scope>NUCLEOTIDE SEQUENCE</scope>
    <source>
        <strain evidence="3">Expedition CK06-06</strain>
    </source>
</reference>
<gene>
    <name evidence="3" type="ORF">S06H3_06663</name>
</gene>
<accession>X1JHE2</accession>
<dbReference type="Gene3D" id="2.40.50.100">
    <property type="match status" value="1"/>
</dbReference>
<dbReference type="FunFam" id="2.40.50.100:FF:000003">
    <property type="entry name" value="Acetyl-CoA carboxylase biotin carboxyl carrier protein"/>
    <property type="match status" value="1"/>
</dbReference>
<name>X1JHE2_9ZZZZ</name>
<dbReference type="InterPro" id="IPR000089">
    <property type="entry name" value="Biotin_lipoyl"/>
</dbReference>